<dbReference type="GO" id="GO:0006487">
    <property type="term" value="P:protein N-linked glycosylation"/>
    <property type="evidence" value="ECO:0007669"/>
    <property type="project" value="TreeGrafter"/>
</dbReference>
<dbReference type="Gene3D" id="3.90.550.20">
    <property type="match status" value="1"/>
</dbReference>
<dbReference type="GO" id="GO:0000136">
    <property type="term" value="C:mannan polymerase complex"/>
    <property type="evidence" value="ECO:0007669"/>
    <property type="project" value="TreeGrafter"/>
</dbReference>
<dbReference type="PANTHER" id="PTHR31834:SF8">
    <property type="entry name" value="TRANSFERASE, PUTATIVE (AFU_ORTHOLOGUE AFUA_6G14040)-RELATED"/>
    <property type="match status" value="1"/>
</dbReference>
<dbReference type="Proteomes" id="UP001152300">
    <property type="component" value="Unassembled WGS sequence"/>
</dbReference>
<evidence type="ECO:0000313" key="1">
    <source>
        <dbReference type="EMBL" id="KAJ8068537.1"/>
    </source>
</evidence>
<dbReference type="GO" id="GO:0000009">
    <property type="term" value="F:alpha-1,6-mannosyltransferase activity"/>
    <property type="evidence" value="ECO:0007669"/>
    <property type="project" value="InterPro"/>
</dbReference>
<evidence type="ECO:0000313" key="2">
    <source>
        <dbReference type="Proteomes" id="UP001152300"/>
    </source>
</evidence>
<dbReference type="PANTHER" id="PTHR31834">
    <property type="entry name" value="INITIATION-SPECIFIC ALPHA-1,6-MANNOSYLTRANSFERASE"/>
    <property type="match status" value="1"/>
</dbReference>
<protein>
    <submittedName>
        <fullName evidence="1">Uncharacterized protein</fullName>
    </submittedName>
</protein>
<dbReference type="EMBL" id="JAPEIS010000003">
    <property type="protein sequence ID" value="KAJ8068537.1"/>
    <property type="molecule type" value="Genomic_DNA"/>
</dbReference>
<reference evidence="1" key="1">
    <citation type="submission" date="2022-11" db="EMBL/GenBank/DDBJ databases">
        <title>Genome Resource of Sclerotinia nivalis Strain SnTB1, a Plant Pathogen Isolated from American Ginseng.</title>
        <authorList>
            <person name="Fan S."/>
        </authorList>
    </citation>
    <scope>NUCLEOTIDE SEQUENCE</scope>
    <source>
        <strain evidence="1">SnTB1</strain>
    </source>
</reference>
<name>A0A9X0DNV3_9HELO</name>
<accession>A0A9X0DNV3</accession>
<dbReference type="InterPro" id="IPR039367">
    <property type="entry name" value="Och1-like"/>
</dbReference>
<keyword evidence="2" id="KW-1185">Reference proteome</keyword>
<dbReference type="AlphaFoldDB" id="A0A9X0DNV3"/>
<dbReference type="OrthoDB" id="409543at2759"/>
<proteinExistence type="predicted"/>
<organism evidence="1 2">
    <name type="scientific">Sclerotinia nivalis</name>
    <dbReference type="NCBI Taxonomy" id="352851"/>
    <lineage>
        <taxon>Eukaryota</taxon>
        <taxon>Fungi</taxon>
        <taxon>Dikarya</taxon>
        <taxon>Ascomycota</taxon>
        <taxon>Pezizomycotina</taxon>
        <taxon>Leotiomycetes</taxon>
        <taxon>Helotiales</taxon>
        <taxon>Sclerotiniaceae</taxon>
        <taxon>Sclerotinia</taxon>
    </lineage>
</organism>
<sequence length="182" mass="20740">MWMDLDVSCDEVPIDRWVLKGYREAANLVVGLEFDWPWENDNFLYAQFASWMIIAKPHFLYMMQVIDDILVDADEVARQHNVSIDGIRIDMIPQVVDLTGPKRMTWSIAKSLNRILERELDDRHITGLRSAKLIHDVLILPGNAFAASQSSVPKDQGPVLVSYHYAGTWKNKMGGEEGKPTV</sequence>
<gene>
    <name evidence="1" type="ORF">OCU04_004087</name>
</gene>
<comment type="caution">
    <text evidence="1">The sequence shown here is derived from an EMBL/GenBank/DDBJ whole genome shotgun (WGS) entry which is preliminary data.</text>
</comment>